<keyword evidence="3 10" id="KW-0812">Transmembrane</keyword>
<evidence type="ECO:0000256" key="2">
    <source>
        <dbReference type="ARBA" id="ARBA00022448"/>
    </source>
</evidence>
<dbReference type="GO" id="GO:0005741">
    <property type="term" value="C:mitochondrial outer membrane"/>
    <property type="evidence" value="ECO:0007669"/>
    <property type="project" value="UniProtKB-SubCell"/>
</dbReference>
<proteinExistence type="inferred from homology"/>
<keyword evidence="6 10" id="KW-1133">Transmembrane helix</keyword>
<evidence type="ECO:0000256" key="3">
    <source>
        <dbReference type="ARBA" id="ARBA00022692"/>
    </source>
</evidence>
<keyword evidence="5" id="KW-0653">Protein transport</keyword>
<sequence length="146" mass="16162">MSQSVTIITPRRHEAVSLCVYVVVVLFLCVFALYFSLSQTDQTNSLCLSLSLSLCLSCLSVSLSLSFDQRRAQDLCKPVLEVVPVTDIMQPQQGPSQEEVMLMRAQTMQTFAVFAAYCAVLRASASQHSCYSQYRSPNSVPVASFF</sequence>
<reference evidence="11 12" key="1">
    <citation type="journal article" date="2008" name="Nature">
        <title>The genome of the choanoflagellate Monosiga brevicollis and the origin of metazoans.</title>
        <authorList>
            <consortium name="JGI Sequencing"/>
            <person name="King N."/>
            <person name="Westbrook M.J."/>
            <person name="Young S.L."/>
            <person name="Kuo A."/>
            <person name="Abedin M."/>
            <person name="Chapman J."/>
            <person name="Fairclough S."/>
            <person name="Hellsten U."/>
            <person name="Isogai Y."/>
            <person name="Letunic I."/>
            <person name="Marr M."/>
            <person name="Pincus D."/>
            <person name="Putnam N."/>
            <person name="Rokas A."/>
            <person name="Wright K.J."/>
            <person name="Zuzow R."/>
            <person name="Dirks W."/>
            <person name="Good M."/>
            <person name="Goodstein D."/>
            <person name="Lemons D."/>
            <person name="Li W."/>
            <person name="Lyons J.B."/>
            <person name="Morris A."/>
            <person name="Nichols S."/>
            <person name="Richter D.J."/>
            <person name="Salamov A."/>
            <person name="Bork P."/>
            <person name="Lim W.A."/>
            <person name="Manning G."/>
            <person name="Miller W.T."/>
            <person name="McGinnis W."/>
            <person name="Shapiro H."/>
            <person name="Tjian R."/>
            <person name="Grigoriev I.V."/>
            <person name="Rokhsar D."/>
        </authorList>
    </citation>
    <scope>NUCLEOTIDE SEQUENCE [LARGE SCALE GENOMIC DNA]</scope>
    <source>
        <strain evidence="12">MX1 / ATCC 50154</strain>
    </source>
</reference>
<dbReference type="InterPro" id="IPR019603">
    <property type="entry name" value="Tom5"/>
</dbReference>
<dbReference type="GO" id="GO:0015031">
    <property type="term" value="P:protein transport"/>
    <property type="evidence" value="ECO:0007669"/>
    <property type="project" value="UniProtKB-KW"/>
</dbReference>
<keyword evidence="12" id="KW-1185">Reference proteome</keyword>
<evidence type="ECO:0000313" key="12">
    <source>
        <dbReference type="Proteomes" id="UP000001357"/>
    </source>
</evidence>
<name>A9USA4_MONBE</name>
<dbReference type="EMBL" id="CH991544">
    <property type="protein sequence ID" value="EDQ91747.1"/>
    <property type="molecule type" value="Genomic_DNA"/>
</dbReference>
<evidence type="ECO:0000256" key="8">
    <source>
        <dbReference type="ARBA" id="ARBA00023136"/>
    </source>
</evidence>
<evidence type="ECO:0000256" key="10">
    <source>
        <dbReference type="SAM" id="Phobius"/>
    </source>
</evidence>
<dbReference type="Pfam" id="PF10642">
    <property type="entry name" value="Tom5"/>
    <property type="match status" value="1"/>
</dbReference>
<evidence type="ECO:0000256" key="4">
    <source>
        <dbReference type="ARBA" id="ARBA00022787"/>
    </source>
</evidence>
<keyword evidence="8 10" id="KW-0472">Membrane</keyword>
<feature type="transmembrane region" description="Helical" evidence="10">
    <location>
        <begin position="48"/>
        <end position="67"/>
    </location>
</feature>
<organism evidence="11 12">
    <name type="scientific">Monosiga brevicollis</name>
    <name type="common">Choanoflagellate</name>
    <dbReference type="NCBI Taxonomy" id="81824"/>
    <lineage>
        <taxon>Eukaryota</taxon>
        <taxon>Choanoflagellata</taxon>
        <taxon>Craspedida</taxon>
        <taxon>Salpingoecidae</taxon>
        <taxon>Monosiga</taxon>
    </lineage>
</organism>
<protein>
    <recommendedName>
        <fullName evidence="13">Transmembrane protein</fullName>
    </recommendedName>
</protein>
<evidence type="ECO:0000256" key="6">
    <source>
        <dbReference type="ARBA" id="ARBA00022989"/>
    </source>
</evidence>
<feature type="transmembrane region" description="Helical" evidence="10">
    <location>
        <begin position="15"/>
        <end position="36"/>
    </location>
</feature>
<keyword evidence="2" id="KW-0813">Transport</keyword>
<evidence type="ECO:0000256" key="7">
    <source>
        <dbReference type="ARBA" id="ARBA00023128"/>
    </source>
</evidence>
<evidence type="ECO:0000256" key="1">
    <source>
        <dbReference type="ARBA" id="ARBA00004572"/>
    </source>
</evidence>
<evidence type="ECO:0008006" key="13">
    <source>
        <dbReference type="Google" id="ProtNLM"/>
    </source>
</evidence>
<dbReference type="KEGG" id="mbr:MONBRDRAFT_22861"/>
<dbReference type="AlphaFoldDB" id="A9USA4"/>
<evidence type="ECO:0000256" key="5">
    <source>
        <dbReference type="ARBA" id="ARBA00022927"/>
    </source>
</evidence>
<dbReference type="InParanoid" id="A9USA4"/>
<dbReference type="Proteomes" id="UP000001357">
    <property type="component" value="Unassembled WGS sequence"/>
</dbReference>
<gene>
    <name evidence="11" type="ORF">MONBRDRAFT_22861</name>
</gene>
<dbReference type="GeneID" id="5888655"/>
<dbReference type="RefSeq" id="XP_001743033.1">
    <property type="nucleotide sequence ID" value="XM_001742981.1"/>
</dbReference>
<keyword evidence="4" id="KW-1000">Mitochondrion outer membrane</keyword>
<accession>A9USA4</accession>
<dbReference type="GO" id="GO:0006626">
    <property type="term" value="P:protein targeting to mitochondrion"/>
    <property type="evidence" value="ECO:0007669"/>
    <property type="project" value="UniProtKB-ARBA"/>
</dbReference>
<evidence type="ECO:0000256" key="9">
    <source>
        <dbReference type="ARBA" id="ARBA00025716"/>
    </source>
</evidence>
<evidence type="ECO:0000313" key="11">
    <source>
        <dbReference type="EMBL" id="EDQ91747.1"/>
    </source>
</evidence>
<keyword evidence="7" id="KW-0496">Mitochondrion</keyword>
<comment type="subcellular location">
    <subcellularLocation>
        <location evidence="1">Mitochondrion outer membrane</location>
        <topology evidence="1">Single-pass membrane protein</topology>
    </subcellularLocation>
</comment>
<comment type="similarity">
    <text evidence="9">Belongs to the Tom5 family.</text>
</comment>